<dbReference type="SUPFAM" id="SSF47757">
    <property type="entry name" value="Chemotaxis receptor methyltransferase CheR, N-terminal domain"/>
    <property type="match status" value="1"/>
</dbReference>
<evidence type="ECO:0000259" key="8">
    <source>
        <dbReference type="PROSITE" id="PS50123"/>
    </source>
</evidence>
<feature type="binding site" evidence="7">
    <location>
        <position position="85"/>
    </location>
    <ligand>
        <name>S-adenosyl-L-methionine</name>
        <dbReference type="ChEBI" id="CHEBI:59789"/>
    </ligand>
</feature>
<comment type="catalytic activity">
    <reaction evidence="1 6">
        <text>L-glutamyl-[protein] + S-adenosyl-L-methionine = [protein]-L-glutamate 5-O-methyl ester + S-adenosyl-L-homocysteine</text>
        <dbReference type="Rhea" id="RHEA:24452"/>
        <dbReference type="Rhea" id="RHEA-COMP:10208"/>
        <dbReference type="Rhea" id="RHEA-COMP:10311"/>
        <dbReference type="ChEBI" id="CHEBI:29973"/>
        <dbReference type="ChEBI" id="CHEBI:57856"/>
        <dbReference type="ChEBI" id="CHEBI:59789"/>
        <dbReference type="ChEBI" id="CHEBI:82795"/>
        <dbReference type="EC" id="2.1.1.80"/>
    </reaction>
</comment>
<reference evidence="9 10" key="1">
    <citation type="submission" date="2020-04" db="EMBL/GenBank/DDBJ databases">
        <title>Vibrio sp. SM6, a novel species isolated from seawater.</title>
        <authorList>
            <person name="Wang X."/>
        </authorList>
    </citation>
    <scope>NUCLEOTIDE SEQUENCE [LARGE SCALE GENOMIC DNA]</scope>
    <source>
        <strain evidence="9 10">SM6</strain>
    </source>
</reference>
<dbReference type="PANTHER" id="PTHR24422">
    <property type="entry name" value="CHEMOTAXIS PROTEIN METHYLTRANSFERASE"/>
    <property type="match status" value="1"/>
</dbReference>
<dbReference type="Proteomes" id="UP000535589">
    <property type="component" value="Unassembled WGS sequence"/>
</dbReference>
<dbReference type="PRINTS" id="PR00996">
    <property type="entry name" value="CHERMTFRASE"/>
</dbReference>
<dbReference type="AlphaFoldDB" id="A0A7X8YFR3"/>
<feature type="binding site" evidence="7">
    <location>
        <begin position="209"/>
        <end position="210"/>
    </location>
    <ligand>
        <name>S-adenosyl-L-methionine</name>
        <dbReference type="ChEBI" id="CHEBI:59789"/>
    </ligand>
</feature>
<dbReference type="PIRSF" id="PIRSF000410">
    <property type="entry name" value="CheR"/>
    <property type="match status" value="1"/>
</dbReference>
<dbReference type="GO" id="GO:0032259">
    <property type="term" value="P:methylation"/>
    <property type="evidence" value="ECO:0007669"/>
    <property type="project" value="UniProtKB-KW"/>
</dbReference>
<keyword evidence="10" id="KW-1185">Reference proteome</keyword>
<feature type="domain" description="CheR-type methyltransferase" evidence="8">
    <location>
        <begin position="8"/>
        <end position="282"/>
    </location>
</feature>
<organism evidence="9 10">
    <name type="scientific">Vibrio agarilyticus</name>
    <dbReference type="NCBI Taxonomy" id="2726741"/>
    <lineage>
        <taxon>Bacteria</taxon>
        <taxon>Pseudomonadati</taxon>
        <taxon>Pseudomonadota</taxon>
        <taxon>Gammaproteobacteria</taxon>
        <taxon>Vibrionales</taxon>
        <taxon>Vibrionaceae</taxon>
        <taxon>Vibrio</taxon>
    </lineage>
</organism>
<dbReference type="Pfam" id="PF03705">
    <property type="entry name" value="CheR_N"/>
    <property type="match status" value="1"/>
</dbReference>
<comment type="caution">
    <text evidence="9">The sequence shown here is derived from an EMBL/GenBank/DDBJ whole genome shotgun (WGS) entry which is preliminary data.</text>
</comment>
<dbReference type="Gene3D" id="3.40.50.150">
    <property type="entry name" value="Vaccinia Virus protein VP39"/>
    <property type="match status" value="1"/>
</dbReference>
<feature type="binding site" evidence="7">
    <location>
        <position position="89"/>
    </location>
    <ligand>
        <name>S-adenosyl-L-methionine</name>
        <dbReference type="ChEBI" id="CHEBI:59789"/>
    </ligand>
</feature>
<sequence length="286" mass="33015">MGRVLALAENEEFELTDQDYKFIQWFIHKNVGIFLSDQKRNMVYGRVSRKLREKGLRRFADYRQCIESDEQDRRRFINAITTNKTHFFRESHHIDFLEQQLVPKWRGQAKRSISIWSAGCSTGEEPYSYLAALKWTGMLEGEQEVTLLATDLDTDVLATAAAGVYPQAALDSIPHRYLKGAFLRGCGAQQGKIKVQKSLQQYVRFCALNLLDAWPSNLKFDLISCRNVLIYFDKETQQNLIHRFYQHLHPDGVLFLGHSESVGAQAARFQHLGKTIYTKDHSHGNQ</sequence>
<dbReference type="GO" id="GO:0008983">
    <property type="term" value="F:protein-glutamate O-methyltransferase activity"/>
    <property type="evidence" value="ECO:0007669"/>
    <property type="project" value="UniProtKB-EC"/>
</dbReference>
<feature type="binding site" evidence="7">
    <location>
        <position position="125"/>
    </location>
    <ligand>
        <name>S-adenosyl-L-methionine</name>
        <dbReference type="ChEBI" id="CHEBI:59789"/>
    </ligand>
</feature>
<dbReference type="InterPro" id="IPR022641">
    <property type="entry name" value="CheR_N"/>
</dbReference>
<dbReference type="Gene3D" id="1.10.155.10">
    <property type="entry name" value="Chemotaxis receptor methyltransferase CheR, N-terminal domain"/>
    <property type="match status" value="1"/>
</dbReference>
<feature type="binding site" evidence="7">
    <location>
        <position position="151"/>
    </location>
    <ligand>
        <name>S-adenosyl-L-methionine</name>
        <dbReference type="ChEBI" id="CHEBI:59789"/>
    </ligand>
</feature>
<evidence type="ECO:0000313" key="9">
    <source>
        <dbReference type="EMBL" id="NLS11934.1"/>
    </source>
</evidence>
<dbReference type="SUPFAM" id="SSF53335">
    <property type="entry name" value="S-adenosyl-L-methionine-dependent methyltransferases"/>
    <property type="match status" value="1"/>
</dbReference>
<feature type="binding site" evidence="7">
    <location>
        <position position="83"/>
    </location>
    <ligand>
        <name>S-adenosyl-L-methionine</name>
        <dbReference type="ChEBI" id="CHEBI:59789"/>
    </ligand>
</feature>
<keyword evidence="3 6" id="KW-0489">Methyltransferase</keyword>
<comment type="function">
    <text evidence="2 6">Methylation of the membrane-bound methyl-accepting chemotaxis proteins (MCP) to form gamma-glutamyl methyl ester residues in MCP.</text>
</comment>
<dbReference type="InterPro" id="IPR029063">
    <property type="entry name" value="SAM-dependent_MTases_sf"/>
</dbReference>
<evidence type="ECO:0000256" key="2">
    <source>
        <dbReference type="ARBA" id="ARBA00002759"/>
    </source>
</evidence>
<evidence type="ECO:0000256" key="1">
    <source>
        <dbReference type="ARBA" id="ARBA00001541"/>
    </source>
</evidence>
<dbReference type="SMART" id="SM00138">
    <property type="entry name" value="MeTrc"/>
    <property type="match status" value="1"/>
</dbReference>
<evidence type="ECO:0000256" key="7">
    <source>
        <dbReference type="PIRSR" id="PIRSR000410-1"/>
    </source>
</evidence>
<evidence type="ECO:0000256" key="5">
    <source>
        <dbReference type="ARBA" id="ARBA00022691"/>
    </source>
</evidence>
<evidence type="ECO:0000256" key="3">
    <source>
        <dbReference type="ARBA" id="ARBA00022603"/>
    </source>
</evidence>
<gene>
    <name evidence="9" type="ORF">HGP28_03390</name>
</gene>
<evidence type="ECO:0000256" key="4">
    <source>
        <dbReference type="ARBA" id="ARBA00022679"/>
    </source>
</evidence>
<dbReference type="PROSITE" id="PS50123">
    <property type="entry name" value="CHER"/>
    <property type="match status" value="1"/>
</dbReference>
<evidence type="ECO:0000313" key="10">
    <source>
        <dbReference type="Proteomes" id="UP000535589"/>
    </source>
</evidence>
<dbReference type="EMBL" id="JABAIK010000002">
    <property type="protein sequence ID" value="NLS11934.1"/>
    <property type="molecule type" value="Genomic_DNA"/>
</dbReference>
<keyword evidence="5 6" id="KW-0949">S-adenosyl-L-methionine</keyword>
<protein>
    <recommendedName>
        <fullName evidence="6">Chemotaxis protein methyltransferase</fullName>
        <ecNumber evidence="6">2.1.1.80</ecNumber>
    </recommendedName>
</protein>
<feature type="binding site" evidence="7">
    <location>
        <begin position="226"/>
        <end position="227"/>
    </location>
    <ligand>
        <name>S-adenosyl-L-methionine</name>
        <dbReference type="ChEBI" id="CHEBI:59789"/>
    </ligand>
</feature>
<dbReference type="InterPro" id="IPR050903">
    <property type="entry name" value="Bact_Chemotaxis_MeTrfase"/>
</dbReference>
<dbReference type="InterPro" id="IPR026024">
    <property type="entry name" value="Chemotaxis_MeTrfase_CheR"/>
</dbReference>
<dbReference type="Pfam" id="PF01739">
    <property type="entry name" value="CheR"/>
    <property type="match status" value="1"/>
</dbReference>
<dbReference type="PANTHER" id="PTHR24422:SF19">
    <property type="entry name" value="CHEMOTAXIS PROTEIN METHYLTRANSFERASE"/>
    <property type="match status" value="1"/>
</dbReference>
<evidence type="ECO:0000256" key="6">
    <source>
        <dbReference type="PIRNR" id="PIRNR000410"/>
    </source>
</evidence>
<dbReference type="RefSeq" id="WP_168835024.1">
    <property type="nucleotide sequence ID" value="NZ_JABAIK010000002.1"/>
</dbReference>
<dbReference type="EC" id="2.1.1.80" evidence="6"/>
<dbReference type="InterPro" id="IPR022642">
    <property type="entry name" value="CheR_C"/>
</dbReference>
<name>A0A7X8YFR3_9VIBR</name>
<dbReference type="InterPro" id="IPR036804">
    <property type="entry name" value="CheR_N_sf"/>
</dbReference>
<keyword evidence="4 6" id="KW-0808">Transferase</keyword>
<dbReference type="InterPro" id="IPR000780">
    <property type="entry name" value="CheR_MeTrfase"/>
</dbReference>
<proteinExistence type="predicted"/>
<accession>A0A7X8YFR3</accession>